<dbReference type="KEGG" id="vg:40085761"/>
<dbReference type="RefSeq" id="YP_009609676.1">
    <property type="nucleotide sequence ID" value="NC_041997.1"/>
</dbReference>
<name>A0A218M2T7_9CAUD</name>
<dbReference type="SUPFAM" id="SSF160719">
    <property type="entry name" value="gpW/gp25-like"/>
    <property type="match status" value="1"/>
</dbReference>
<keyword evidence="2" id="KW-1185">Reference proteome</keyword>
<dbReference type="Gene3D" id="3.10.450.40">
    <property type="match status" value="1"/>
</dbReference>
<evidence type="ECO:0008006" key="3">
    <source>
        <dbReference type="Google" id="ProtNLM"/>
    </source>
</evidence>
<organism evidence="1 2">
    <name type="scientific">Acidovorax phage ACP17</name>
    <dbReference type="NCBI Taxonomy" id="2010329"/>
    <lineage>
        <taxon>Viruses</taxon>
        <taxon>Duplodnaviria</taxon>
        <taxon>Heunggongvirae</taxon>
        <taxon>Uroviricota</taxon>
        <taxon>Caudoviricetes</taxon>
        <taxon>Busanvirus</taxon>
        <taxon>Busanvirus ACP17</taxon>
    </lineage>
</organism>
<dbReference type="OrthoDB" id="13602at10239"/>
<proteinExistence type="predicted"/>
<evidence type="ECO:0000313" key="1">
    <source>
        <dbReference type="EMBL" id="ASD50355.1"/>
    </source>
</evidence>
<dbReference type="GeneID" id="40085761"/>
<protein>
    <recommendedName>
        <fullName evidence="3">Baseplate wedge subunit</fullName>
    </recommendedName>
</protein>
<reference evidence="1 2" key="1">
    <citation type="submission" date="2017-08" db="EMBL/GenBank/DDBJ databases">
        <title>Characterization and complete genome sequence of novel bacteriophage infecting the causal agent of bacterial fruit blotch, Acidovorax citrulli.</title>
        <authorList>
            <person name="Midani A.R."/>
            <person name="Park S.-H."/>
            <person name="Choi T.-J."/>
        </authorList>
    </citation>
    <scope>NUCLEOTIDE SEQUENCE [LARGE SCALE GENOMIC DNA]</scope>
</reference>
<dbReference type="Proteomes" id="UP000224101">
    <property type="component" value="Segment"/>
</dbReference>
<dbReference type="EMBL" id="KY979132">
    <property type="protein sequence ID" value="ASD50355.1"/>
    <property type="molecule type" value="Genomic_DNA"/>
</dbReference>
<evidence type="ECO:0000313" key="2">
    <source>
        <dbReference type="Proteomes" id="UP000224101"/>
    </source>
</evidence>
<sequence>MAKRDPIYSDLDLNMVAHPLTGDLTPKTDLDAVRQSIRSLFFLDAFDYPFDSYRQSNLRKLLFEPASQLTESRIRTNLEWLIKKVEPRVNLERIDVEGSSDGLGYHITVWYAVKSIMASDSYKFFVQRVR</sequence>
<accession>A0A218M2T7</accession>